<gene>
    <name evidence="2" type="ORF">IFM89_008847</name>
</gene>
<dbReference type="GO" id="GO:0051603">
    <property type="term" value="P:proteolysis involved in protein catabolic process"/>
    <property type="evidence" value="ECO:0007669"/>
    <property type="project" value="TreeGrafter"/>
</dbReference>
<organism evidence="2 3">
    <name type="scientific">Coptis chinensis</name>
    <dbReference type="NCBI Taxonomy" id="261450"/>
    <lineage>
        <taxon>Eukaryota</taxon>
        <taxon>Viridiplantae</taxon>
        <taxon>Streptophyta</taxon>
        <taxon>Embryophyta</taxon>
        <taxon>Tracheophyta</taxon>
        <taxon>Spermatophyta</taxon>
        <taxon>Magnoliopsida</taxon>
        <taxon>Ranunculales</taxon>
        <taxon>Ranunculaceae</taxon>
        <taxon>Coptidoideae</taxon>
        <taxon>Coptis</taxon>
    </lineage>
</organism>
<dbReference type="SUPFAM" id="SSF52540">
    <property type="entry name" value="P-loop containing nucleoside triphosphate hydrolases"/>
    <property type="match status" value="1"/>
</dbReference>
<dbReference type="InterPro" id="IPR050052">
    <property type="entry name" value="ATP-dep_Clp_protease_ClpX"/>
</dbReference>
<evidence type="ECO:0000313" key="2">
    <source>
        <dbReference type="EMBL" id="KAF9596321.1"/>
    </source>
</evidence>
<dbReference type="GO" id="GO:0005524">
    <property type="term" value="F:ATP binding"/>
    <property type="evidence" value="ECO:0007669"/>
    <property type="project" value="InterPro"/>
</dbReference>
<evidence type="ECO:0000259" key="1">
    <source>
        <dbReference type="Pfam" id="PF00004"/>
    </source>
</evidence>
<dbReference type="GO" id="GO:0016887">
    <property type="term" value="F:ATP hydrolysis activity"/>
    <property type="evidence" value="ECO:0007669"/>
    <property type="project" value="InterPro"/>
</dbReference>
<dbReference type="AlphaFoldDB" id="A0A835LQY9"/>
<dbReference type="Gene3D" id="3.40.50.300">
    <property type="entry name" value="P-loop containing nucleotide triphosphate hydrolases"/>
    <property type="match status" value="1"/>
</dbReference>
<dbReference type="EMBL" id="JADFTS010000007">
    <property type="protein sequence ID" value="KAF9596321.1"/>
    <property type="molecule type" value="Genomic_DNA"/>
</dbReference>
<protein>
    <recommendedName>
        <fullName evidence="1">ATPase AAA-type core domain-containing protein</fullName>
    </recommendedName>
</protein>
<evidence type="ECO:0000313" key="3">
    <source>
        <dbReference type="Proteomes" id="UP000631114"/>
    </source>
</evidence>
<name>A0A835LQY9_9MAGN</name>
<dbReference type="OrthoDB" id="1936450at2759"/>
<keyword evidence="3" id="KW-1185">Reference proteome</keyword>
<dbReference type="Proteomes" id="UP000631114">
    <property type="component" value="Unassembled WGS sequence"/>
</dbReference>
<dbReference type="GO" id="GO:0005759">
    <property type="term" value="C:mitochondrial matrix"/>
    <property type="evidence" value="ECO:0007669"/>
    <property type="project" value="TreeGrafter"/>
</dbReference>
<sequence length="139" mass="15544">MSHAGAQSLILFAYRKDMIWYAFLMRNRLMCKKVLSVAVYNHFKRIYHGSLHKGGAAESENVVVQIDENDLVELEKSNVLQMGPTGSGKTLLAKTLARFVNVPFVIADATTLAQASWLCWRGRGIYIVQATCGMLCDFI</sequence>
<reference evidence="2 3" key="1">
    <citation type="submission" date="2020-10" db="EMBL/GenBank/DDBJ databases">
        <title>The Coptis chinensis genome and diversification of protoberbering-type alkaloids.</title>
        <authorList>
            <person name="Wang B."/>
            <person name="Shu S."/>
            <person name="Song C."/>
            <person name="Liu Y."/>
        </authorList>
    </citation>
    <scope>NUCLEOTIDE SEQUENCE [LARGE SCALE GENOMIC DNA]</scope>
    <source>
        <strain evidence="2">HL-2020</strain>
        <tissue evidence="2">Leaf</tissue>
    </source>
</reference>
<dbReference type="InterPro" id="IPR027417">
    <property type="entry name" value="P-loop_NTPase"/>
</dbReference>
<dbReference type="PANTHER" id="PTHR48102:SF7">
    <property type="entry name" value="ATP-DEPENDENT CLP PROTEASE ATP-BINDING SUBUNIT CLPX-LIKE, MITOCHONDRIAL"/>
    <property type="match status" value="1"/>
</dbReference>
<dbReference type="PANTHER" id="PTHR48102">
    <property type="entry name" value="ATP-DEPENDENT CLP PROTEASE ATP-BINDING SUBUNIT CLPX-LIKE, MITOCHONDRIAL-RELATED"/>
    <property type="match status" value="1"/>
</dbReference>
<accession>A0A835LQY9</accession>
<comment type="caution">
    <text evidence="2">The sequence shown here is derived from an EMBL/GenBank/DDBJ whole genome shotgun (WGS) entry which is preliminary data.</text>
</comment>
<proteinExistence type="predicted"/>
<dbReference type="InterPro" id="IPR003959">
    <property type="entry name" value="ATPase_AAA_core"/>
</dbReference>
<dbReference type="Pfam" id="PF00004">
    <property type="entry name" value="AAA"/>
    <property type="match status" value="1"/>
</dbReference>
<feature type="domain" description="ATPase AAA-type core" evidence="1">
    <location>
        <begin position="80"/>
        <end position="114"/>
    </location>
</feature>